<proteinExistence type="predicted"/>
<evidence type="ECO:0000313" key="1">
    <source>
        <dbReference type="EMBL" id="MFH6597949.1"/>
    </source>
</evidence>
<comment type="caution">
    <text evidence="1">The sequence shown here is derived from an EMBL/GenBank/DDBJ whole genome shotgun (WGS) entry which is preliminary data.</text>
</comment>
<gene>
    <name evidence="1" type="ORF">ACEVAQ_04390</name>
</gene>
<accession>A0ABW7MA35</accession>
<organism evidence="1 2">
    <name type="scientific">Ectopseudomonas khazarica</name>
    <dbReference type="NCBI Taxonomy" id="2502979"/>
    <lineage>
        <taxon>Bacteria</taxon>
        <taxon>Pseudomonadati</taxon>
        <taxon>Pseudomonadota</taxon>
        <taxon>Gammaproteobacteria</taxon>
        <taxon>Pseudomonadales</taxon>
        <taxon>Pseudomonadaceae</taxon>
        <taxon>Ectopseudomonas</taxon>
    </lineage>
</organism>
<dbReference type="EMBL" id="JBHEGD010000001">
    <property type="protein sequence ID" value="MFH6597949.1"/>
    <property type="molecule type" value="Genomic_DNA"/>
</dbReference>
<protein>
    <submittedName>
        <fullName evidence="1">CxxxxCH/CxxCH domain-containing protein</fullName>
    </submittedName>
</protein>
<dbReference type="Proteomes" id="UP001609932">
    <property type="component" value="Unassembled WGS sequence"/>
</dbReference>
<keyword evidence="2" id="KW-1185">Reference proteome</keyword>
<name>A0ABW7MA35_9GAMM</name>
<sequence length="20" mass="2223">MGALRTCTAIRCHSMSREQA</sequence>
<reference evidence="1 2" key="1">
    <citation type="submission" date="2024-09" db="EMBL/GenBank/DDBJ databases">
        <title>Elucidation of the Bokeelamides from Bacteria Associated with Moon Snail Egg Collars.</title>
        <authorList>
            <person name="Campbell R."/>
            <person name="Piedl K."/>
            <person name="Mevers E."/>
        </authorList>
    </citation>
    <scope>NUCLEOTIDE SEQUENCE [LARGE SCALE GENOMIC DNA]</scope>
    <source>
        <strain evidence="1 2">EM133</strain>
    </source>
</reference>
<evidence type="ECO:0000313" key="2">
    <source>
        <dbReference type="Proteomes" id="UP001609932"/>
    </source>
</evidence>